<feature type="domain" description="HD" evidence="1">
    <location>
        <begin position="32"/>
        <end position="137"/>
    </location>
</feature>
<dbReference type="InterPro" id="IPR006675">
    <property type="entry name" value="HDIG_dom"/>
</dbReference>
<dbReference type="InterPro" id="IPR006674">
    <property type="entry name" value="HD_domain"/>
</dbReference>
<reference evidence="3 4" key="1">
    <citation type="submission" date="2020-08" db="EMBL/GenBank/DDBJ databases">
        <title>Genomic Encyclopedia of Type Strains, Phase IV (KMG-IV): sequencing the most valuable type-strain genomes for metagenomic binning, comparative biology and taxonomic classification.</title>
        <authorList>
            <person name="Goeker M."/>
        </authorList>
    </citation>
    <scope>NUCLEOTIDE SEQUENCE [LARGE SCALE GENOMIC DNA]</scope>
    <source>
        <strain evidence="3 4">DSM 5391</strain>
    </source>
</reference>
<dbReference type="Pfam" id="PF13487">
    <property type="entry name" value="HD_5"/>
    <property type="match status" value="1"/>
</dbReference>
<dbReference type="SMART" id="SM00471">
    <property type="entry name" value="HDc"/>
    <property type="match status" value="2"/>
</dbReference>
<dbReference type="PANTHER" id="PTHR43155:SF1">
    <property type="entry name" value="3'3'-CGAMP-SPECIFIC PHOSPHODIESTERASE 1"/>
    <property type="match status" value="1"/>
</dbReference>
<dbReference type="InterPro" id="IPR003607">
    <property type="entry name" value="HD/PDEase_dom"/>
</dbReference>
<dbReference type="AlphaFoldDB" id="A0A7X0HWD2"/>
<keyword evidence="4" id="KW-1185">Reference proteome</keyword>
<dbReference type="PROSITE" id="PS51831">
    <property type="entry name" value="HD"/>
    <property type="match status" value="1"/>
</dbReference>
<comment type="caution">
    <text evidence="3">The sequence shown here is derived from an EMBL/GenBank/DDBJ whole genome shotgun (WGS) entry which is preliminary data.</text>
</comment>
<proteinExistence type="predicted"/>
<dbReference type="Proteomes" id="UP000531594">
    <property type="component" value="Unassembled WGS sequence"/>
</dbReference>
<gene>
    <name evidence="3" type="ORF">HNR53_003475</name>
</gene>
<dbReference type="CDD" id="cd00077">
    <property type="entry name" value="HDc"/>
    <property type="match status" value="2"/>
</dbReference>
<dbReference type="SUPFAM" id="SSF109604">
    <property type="entry name" value="HD-domain/PDEase-like"/>
    <property type="match status" value="2"/>
</dbReference>
<evidence type="ECO:0000313" key="4">
    <source>
        <dbReference type="Proteomes" id="UP000531594"/>
    </source>
</evidence>
<organism evidence="3 4">
    <name type="scientific">Bacillus benzoevorans</name>
    <dbReference type="NCBI Taxonomy" id="1456"/>
    <lineage>
        <taxon>Bacteria</taxon>
        <taxon>Bacillati</taxon>
        <taxon>Bacillota</taxon>
        <taxon>Bacilli</taxon>
        <taxon>Bacillales</taxon>
        <taxon>Bacillaceae</taxon>
        <taxon>Bacillus</taxon>
    </lineage>
</organism>
<dbReference type="InterPro" id="IPR037522">
    <property type="entry name" value="HD_GYP_dom"/>
</dbReference>
<dbReference type="RefSeq" id="WP_184528134.1">
    <property type="nucleotide sequence ID" value="NZ_JACHGK010000013.1"/>
</dbReference>
<name>A0A7X0HWD2_9BACI</name>
<evidence type="ECO:0000259" key="2">
    <source>
        <dbReference type="PROSITE" id="PS51832"/>
    </source>
</evidence>
<dbReference type="PROSITE" id="PS51832">
    <property type="entry name" value="HD_GYP"/>
    <property type="match status" value="1"/>
</dbReference>
<dbReference type="Gene3D" id="1.10.3210.10">
    <property type="entry name" value="Hypothetical protein af1432"/>
    <property type="match status" value="2"/>
</dbReference>
<evidence type="ECO:0000313" key="3">
    <source>
        <dbReference type="EMBL" id="MBB6446811.1"/>
    </source>
</evidence>
<sequence length="346" mass="39852">MEGFEMTRKMKINERSLIEGLSYALDVAEKNYFSHAKHVAYMAFMLAKELPLSKEKQKDIYYAALLHDIGASNSPSIEDHCIAGSEISKNLPLNNIISEYILYHHEYVNGTGPFHLKREAIPLPSQIICLADLFDSSFRNLKNLNSAAFIEMKGWIQDIHALFAPELLLSLQKLIEKEYILLDYFNHEFNTILSKRVDIQESELDWEGAKAFAYAFSEIIDKRSPFTYRHSAGIANLTLKITKGLGYDDEVQEKMYVAALLHDVGKLAISNDIIDKKGKLNEQERYEINKHTYYTRWILEQIDGFEEITEYASNHHEKLNGRGYPLHLSGDKIGELERIMTICDIY</sequence>
<protein>
    <submittedName>
        <fullName evidence="3">Putative nucleotidyltransferase with HDIG domain</fullName>
    </submittedName>
</protein>
<accession>A0A7X0HWD2</accession>
<dbReference type="NCBIfam" id="TIGR00277">
    <property type="entry name" value="HDIG"/>
    <property type="match status" value="2"/>
</dbReference>
<dbReference type="EMBL" id="JACHGK010000013">
    <property type="protein sequence ID" value="MBB6446811.1"/>
    <property type="molecule type" value="Genomic_DNA"/>
</dbReference>
<dbReference type="GO" id="GO:0016740">
    <property type="term" value="F:transferase activity"/>
    <property type="evidence" value="ECO:0007669"/>
    <property type="project" value="UniProtKB-KW"/>
</dbReference>
<feature type="domain" description="HD-GYP" evidence="2">
    <location>
        <begin position="205"/>
        <end position="346"/>
    </location>
</feature>
<dbReference type="PANTHER" id="PTHR43155">
    <property type="entry name" value="CYCLIC DI-GMP PHOSPHODIESTERASE PA4108-RELATED"/>
    <property type="match status" value="1"/>
</dbReference>
<dbReference type="Pfam" id="PF01966">
    <property type="entry name" value="HD"/>
    <property type="match status" value="1"/>
</dbReference>
<evidence type="ECO:0000259" key="1">
    <source>
        <dbReference type="PROSITE" id="PS51831"/>
    </source>
</evidence>
<keyword evidence="3" id="KW-0808">Transferase</keyword>